<dbReference type="OrthoDB" id="9763644at2"/>
<feature type="compositionally biased region" description="Basic and acidic residues" evidence="1">
    <location>
        <begin position="396"/>
        <end position="407"/>
    </location>
</feature>
<gene>
    <name evidence="3" type="ORF">ERS852491_03314</name>
</gene>
<reference evidence="3 4" key="1">
    <citation type="submission" date="2015-09" db="EMBL/GenBank/DDBJ databases">
        <authorList>
            <consortium name="Pathogen Informatics"/>
        </authorList>
    </citation>
    <scope>NUCLEOTIDE SEQUENCE [LARGE SCALE GENOMIC DNA]</scope>
    <source>
        <strain evidence="3 4">2789STDY5834876</strain>
    </source>
</reference>
<evidence type="ECO:0000313" key="3">
    <source>
        <dbReference type="EMBL" id="CUO79196.1"/>
    </source>
</evidence>
<sequence>MLECTQQGNVRQTAGNYRTVLLHDPHLGGAFRLNMFTDKIDITRDLGWYRESENLTDVDLKFLVLYFEKNYGLANEKRIDDAIKVVANENRYHPVQDYLNALQWDKVERIRYALHYFLGAEISDYTYEVLKLFMLGTIARVFRPGIKFEVMLCLVGGQGAGKSTFFRFLAMKDDWFTDDLKKMDDENVYRKLQGHLIVEFPEMVAILNAKNVEDTKSFMSRQKDTYKTPYDKHPKDHKRQCVFAGSSNSLDFLPMDRSGNRRFLPIQCNVNEAEVHILDDEKVSREYIAQMWAEAMEIYRSGNYMLKLPKKTQEELCEYQKRFMQEDTKKELILDYLEHCKGNMVCSRLLYAEALGNDGSPAQWEIREINDIMNNCSGWIAFTNPRYFPSPYNRQRGWEKPDNKESEFQPLTEEQMQQLSLPEEWMK</sequence>
<dbReference type="InterPro" id="IPR007936">
    <property type="entry name" value="VapE-like_dom"/>
</dbReference>
<accession>A0A174HZW2</accession>
<proteinExistence type="predicted"/>
<dbReference type="RefSeq" id="WP_002592617.1">
    <property type="nucleotide sequence ID" value="NZ_CYZU01000035.1"/>
</dbReference>
<feature type="domain" description="Virulence-associated protein E-like" evidence="2">
    <location>
        <begin position="99"/>
        <end position="324"/>
    </location>
</feature>
<protein>
    <submittedName>
        <fullName evidence="3">Predicted P-loop ATPase and inactivated derivatives</fullName>
    </submittedName>
</protein>
<name>A0A174HZW2_9FIRM</name>
<evidence type="ECO:0000259" key="2">
    <source>
        <dbReference type="Pfam" id="PF05272"/>
    </source>
</evidence>
<dbReference type="STRING" id="39482.ERS852491_03314"/>
<dbReference type="PANTHER" id="PTHR34985:SF1">
    <property type="entry name" value="SLR0554 PROTEIN"/>
    <property type="match status" value="1"/>
</dbReference>
<organism evidence="3 4">
    <name type="scientific">Faecalicatena contorta</name>
    <dbReference type="NCBI Taxonomy" id="39482"/>
    <lineage>
        <taxon>Bacteria</taxon>
        <taxon>Bacillati</taxon>
        <taxon>Bacillota</taxon>
        <taxon>Clostridia</taxon>
        <taxon>Lachnospirales</taxon>
        <taxon>Lachnospiraceae</taxon>
        <taxon>Faecalicatena</taxon>
    </lineage>
</organism>
<evidence type="ECO:0000256" key="1">
    <source>
        <dbReference type="SAM" id="MobiDB-lite"/>
    </source>
</evidence>
<dbReference type="EMBL" id="CYZU01000035">
    <property type="protein sequence ID" value="CUO79196.1"/>
    <property type="molecule type" value="Genomic_DNA"/>
</dbReference>
<evidence type="ECO:0000313" key="4">
    <source>
        <dbReference type="Proteomes" id="UP000095544"/>
    </source>
</evidence>
<dbReference type="Proteomes" id="UP000095544">
    <property type="component" value="Unassembled WGS sequence"/>
</dbReference>
<dbReference type="PANTHER" id="PTHR34985">
    <property type="entry name" value="SLR0554 PROTEIN"/>
    <property type="match status" value="1"/>
</dbReference>
<dbReference type="Pfam" id="PF05272">
    <property type="entry name" value="VapE-like_dom"/>
    <property type="match status" value="1"/>
</dbReference>
<dbReference type="AlphaFoldDB" id="A0A174HZW2"/>
<feature type="region of interest" description="Disordered" evidence="1">
    <location>
        <begin position="393"/>
        <end position="427"/>
    </location>
</feature>